<dbReference type="Pfam" id="PF01569">
    <property type="entry name" value="PAP2"/>
    <property type="match status" value="1"/>
</dbReference>
<feature type="domain" description="Phosphatidic acid phosphatase type 2/haloperoxidase" evidence="8">
    <location>
        <begin position="66"/>
        <end position="179"/>
    </location>
</feature>
<comment type="subcellular location">
    <subcellularLocation>
        <location evidence="1">Cell membrane</location>
        <topology evidence="1">Multi-pass membrane protein</topology>
    </subcellularLocation>
</comment>
<evidence type="ECO:0000256" key="6">
    <source>
        <dbReference type="ARBA" id="ARBA00023136"/>
    </source>
</evidence>
<keyword evidence="6 7" id="KW-0472">Membrane</keyword>
<organism evidence="9 10">
    <name type="scientific">Paenibacillus yanchengensis</name>
    <dbReference type="NCBI Taxonomy" id="2035833"/>
    <lineage>
        <taxon>Bacteria</taxon>
        <taxon>Bacillati</taxon>
        <taxon>Bacillota</taxon>
        <taxon>Bacilli</taxon>
        <taxon>Bacillales</taxon>
        <taxon>Paenibacillaceae</taxon>
        <taxon>Paenibacillus</taxon>
    </lineage>
</organism>
<feature type="transmembrane region" description="Helical" evidence="7">
    <location>
        <begin position="164"/>
        <end position="185"/>
    </location>
</feature>
<dbReference type="InterPro" id="IPR000326">
    <property type="entry name" value="PAP2/HPO"/>
</dbReference>
<evidence type="ECO:0000256" key="5">
    <source>
        <dbReference type="ARBA" id="ARBA00022989"/>
    </source>
</evidence>
<reference evidence="10" key="1">
    <citation type="journal article" date="2019" name="Int. J. Syst. Evol. Microbiol.">
        <title>The Global Catalogue of Microorganisms (GCM) 10K type strain sequencing project: providing services to taxonomists for standard genome sequencing and annotation.</title>
        <authorList>
            <consortium name="The Broad Institute Genomics Platform"/>
            <consortium name="The Broad Institute Genome Sequencing Center for Infectious Disease"/>
            <person name="Wu L."/>
            <person name="Ma J."/>
        </authorList>
    </citation>
    <scope>NUCLEOTIDE SEQUENCE [LARGE SCALE GENOMIC DNA]</scope>
    <source>
        <strain evidence="10">GH52</strain>
    </source>
</reference>
<gene>
    <name evidence="9" type="ORF">ACFSJH_01575</name>
</gene>
<keyword evidence="5 7" id="KW-1133">Transmembrane helix</keyword>
<keyword evidence="2" id="KW-1003">Cell membrane</keyword>
<accession>A0ABW4YFJ7</accession>
<keyword evidence="3 7" id="KW-0812">Transmembrane</keyword>
<evidence type="ECO:0000256" key="3">
    <source>
        <dbReference type="ARBA" id="ARBA00022692"/>
    </source>
</evidence>
<dbReference type="SUPFAM" id="SSF48317">
    <property type="entry name" value="Acid phosphatase/Vanadium-dependent haloperoxidase"/>
    <property type="match status" value="1"/>
</dbReference>
<evidence type="ECO:0000313" key="9">
    <source>
        <dbReference type="EMBL" id="MFD2114444.1"/>
    </source>
</evidence>
<comment type="caution">
    <text evidence="9">The sequence shown here is derived from an EMBL/GenBank/DDBJ whole genome shotgun (WGS) entry which is preliminary data.</text>
</comment>
<evidence type="ECO:0000256" key="4">
    <source>
        <dbReference type="ARBA" id="ARBA00022801"/>
    </source>
</evidence>
<feature type="transmembrane region" description="Helical" evidence="7">
    <location>
        <begin position="35"/>
        <end position="59"/>
    </location>
</feature>
<dbReference type="InterPro" id="IPR036938">
    <property type="entry name" value="PAP2/HPO_sf"/>
</dbReference>
<proteinExistence type="predicted"/>
<keyword evidence="10" id="KW-1185">Reference proteome</keyword>
<dbReference type="SMART" id="SM00014">
    <property type="entry name" value="acidPPc"/>
    <property type="match status" value="1"/>
</dbReference>
<name>A0ABW4YFJ7_9BACL</name>
<evidence type="ECO:0000256" key="7">
    <source>
        <dbReference type="SAM" id="Phobius"/>
    </source>
</evidence>
<feature type="transmembrane region" description="Helical" evidence="7">
    <location>
        <begin position="127"/>
        <end position="152"/>
    </location>
</feature>
<dbReference type="Proteomes" id="UP001597362">
    <property type="component" value="Unassembled WGS sequence"/>
</dbReference>
<keyword evidence="4" id="KW-0378">Hydrolase</keyword>
<dbReference type="PANTHER" id="PTHR14969:SF62">
    <property type="entry name" value="DECAPRENYLPHOSPHORYL-5-PHOSPHORIBOSE PHOSPHATASE RV3807C-RELATED"/>
    <property type="match status" value="1"/>
</dbReference>
<feature type="transmembrane region" description="Helical" evidence="7">
    <location>
        <begin position="65"/>
        <end position="84"/>
    </location>
</feature>
<dbReference type="PANTHER" id="PTHR14969">
    <property type="entry name" value="SPHINGOSINE-1-PHOSPHATE PHOSPHOHYDROLASE"/>
    <property type="match status" value="1"/>
</dbReference>
<sequence>MDNWIQKWRAREEIFFNIMNERRHGRKRYRIINQWLSFITHTGGASFTLAASLVIALIANKQWSTAGWHSFLAVILSHIPVFLIKRFFKRLRPYQSLEKVFTGNKLLKDPSFPSGHTTASFAFLTPLALGSGAVAFIVWPITLVIGLSVAWSRMYLGLHYPSDVIVGMFIGSITGLCVSLLAGPFPF</sequence>
<dbReference type="RefSeq" id="WP_377769426.1">
    <property type="nucleotide sequence ID" value="NZ_JBHUHO010000005.1"/>
</dbReference>
<dbReference type="EMBL" id="JBHUHO010000005">
    <property type="protein sequence ID" value="MFD2114444.1"/>
    <property type="molecule type" value="Genomic_DNA"/>
</dbReference>
<evidence type="ECO:0000256" key="2">
    <source>
        <dbReference type="ARBA" id="ARBA00022475"/>
    </source>
</evidence>
<dbReference type="CDD" id="cd01610">
    <property type="entry name" value="PAP2_like"/>
    <property type="match status" value="1"/>
</dbReference>
<protein>
    <submittedName>
        <fullName evidence="9">Phosphatase PAP2 family protein</fullName>
    </submittedName>
</protein>
<evidence type="ECO:0000259" key="8">
    <source>
        <dbReference type="SMART" id="SM00014"/>
    </source>
</evidence>
<evidence type="ECO:0000313" key="10">
    <source>
        <dbReference type="Proteomes" id="UP001597362"/>
    </source>
</evidence>
<evidence type="ECO:0000256" key="1">
    <source>
        <dbReference type="ARBA" id="ARBA00004651"/>
    </source>
</evidence>
<dbReference type="Gene3D" id="1.20.144.10">
    <property type="entry name" value="Phosphatidic acid phosphatase type 2/haloperoxidase"/>
    <property type="match status" value="1"/>
</dbReference>